<keyword evidence="1" id="KW-0812">Transmembrane</keyword>
<dbReference type="Pfam" id="PF25898">
    <property type="entry name" value="LolA_2nd_metazoa"/>
    <property type="match status" value="1"/>
</dbReference>
<dbReference type="AlphaFoldDB" id="A0AAV6V518"/>
<evidence type="ECO:0000313" key="4">
    <source>
        <dbReference type="EMBL" id="KAG8191168.1"/>
    </source>
</evidence>
<dbReference type="InterPro" id="IPR058831">
    <property type="entry name" value="LolA-like_dom_2nd"/>
</dbReference>
<evidence type="ECO:0000256" key="1">
    <source>
        <dbReference type="SAM" id="Phobius"/>
    </source>
</evidence>
<keyword evidence="2" id="KW-0732">Signal</keyword>
<dbReference type="PANTHER" id="PTHR36902">
    <property type="entry name" value="ENRICHED IN SURFACE-LABELED PROTEOME PROTEIN 9"/>
    <property type="match status" value="1"/>
</dbReference>
<evidence type="ECO:0000313" key="5">
    <source>
        <dbReference type="Proteomes" id="UP000827092"/>
    </source>
</evidence>
<organism evidence="4 5">
    <name type="scientific">Oedothorax gibbosus</name>
    <dbReference type="NCBI Taxonomy" id="931172"/>
    <lineage>
        <taxon>Eukaryota</taxon>
        <taxon>Metazoa</taxon>
        <taxon>Ecdysozoa</taxon>
        <taxon>Arthropoda</taxon>
        <taxon>Chelicerata</taxon>
        <taxon>Arachnida</taxon>
        <taxon>Araneae</taxon>
        <taxon>Araneomorphae</taxon>
        <taxon>Entelegynae</taxon>
        <taxon>Araneoidea</taxon>
        <taxon>Linyphiidae</taxon>
        <taxon>Erigoninae</taxon>
        <taxon>Oedothorax</taxon>
    </lineage>
</organism>
<feature type="chain" id="PRO_5043417341" description="LolA-like domain-containing protein" evidence="2">
    <location>
        <begin position="21"/>
        <end position="736"/>
    </location>
</feature>
<sequence length="736" mass="84099">MAAVWFKLLLVASVTLLASSYYDTEICSIVKTSNGLVPPPLANNFALKGDHLDVDTKTASYQEMYVDYANNLAKFMYLLRGIEHHILFDFQVQQAVEWDAFHPGVDIKDDPISHICEATPLEDHPFHFMFGFLDPMAEHPKMHPAQKILRFGGNYPYAFDSTDQLDQRGLVVDTFTGCIYDPDIDATMQANYSFTNSRVMTSGGTTVEEVTGVDDGILSVPAHVDFFGTVMDEESRNYSTFRQTENYYWFTGEPEFEWGTFQIPPKMYCDDYRGRKDMPQLPKAFSTRVQMTDVEWDELSKMATQEVTTYEEIYYDKEKRLARRDFNPDNDLDTEVFNKFASREPVKSIFDFNTGIVYFTHKPTGRCYARPIVQGDFFENSNNSIFIQMTEPEDIFGMHTDDMEYKGQSFARDIDCDVWVGKKVVKDPGVTYIQESHFATNGWHEQADEQVEYKVPVKLTNIFPNNDGYLDEETVTLNFLKFKAAAPYLRTYDVSNCISSDTPHMDFVILLKVSDEVKKTIFDYTLQFLEAAQMYIDEYAQTFTPLRVQRLELRTMSIADTRPVLAFTLVGKHPLKTMTSVGQPGPTLEQSADLLHKFIDTNSFAITFFYPGSKDPVLVLALKGSLYVKTSDGHLQAHRFLEDEEEWTTLEDDTEEDFQNVMFDEGAEEEEKKGMSDGNLTMLALSMLFIGLGIGIAVMYLYVRKISESQLEDRITLTPQVSTVEAPPMTSADTQQ</sequence>
<keyword evidence="1" id="KW-0472">Membrane</keyword>
<proteinExistence type="predicted"/>
<dbReference type="PANTHER" id="PTHR36902:SF1">
    <property type="entry name" value="ENRICHED IN SURFACE-LABELED PROTEOME PROTEIN 9"/>
    <property type="match status" value="1"/>
</dbReference>
<feature type="signal peptide" evidence="2">
    <location>
        <begin position="1"/>
        <end position="20"/>
    </location>
</feature>
<dbReference type="Proteomes" id="UP000827092">
    <property type="component" value="Unassembled WGS sequence"/>
</dbReference>
<reference evidence="4 5" key="1">
    <citation type="journal article" date="2022" name="Nat. Ecol. Evol.">
        <title>A masculinizing supergene underlies an exaggerated male reproductive morph in a spider.</title>
        <authorList>
            <person name="Hendrickx F."/>
            <person name="De Corte Z."/>
            <person name="Sonet G."/>
            <person name="Van Belleghem S.M."/>
            <person name="Kostlbacher S."/>
            <person name="Vangestel C."/>
        </authorList>
    </citation>
    <scope>NUCLEOTIDE SEQUENCE [LARGE SCALE GENOMIC DNA]</scope>
    <source>
        <strain evidence="4">W744_W776</strain>
    </source>
</reference>
<comment type="caution">
    <text evidence="4">The sequence shown here is derived from an EMBL/GenBank/DDBJ whole genome shotgun (WGS) entry which is preliminary data.</text>
</comment>
<gene>
    <name evidence="4" type="ORF">JTE90_011853</name>
</gene>
<evidence type="ECO:0000256" key="2">
    <source>
        <dbReference type="SAM" id="SignalP"/>
    </source>
</evidence>
<keyword evidence="5" id="KW-1185">Reference proteome</keyword>
<accession>A0AAV6V518</accession>
<name>A0AAV6V518_9ARAC</name>
<dbReference type="EMBL" id="JAFNEN010000164">
    <property type="protein sequence ID" value="KAG8191168.1"/>
    <property type="molecule type" value="Genomic_DNA"/>
</dbReference>
<feature type="domain" description="LolA-like" evidence="3">
    <location>
        <begin position="264"/>
        <end position="498"/>
    </location>
</feature>
<keyword evidence="1" id="KW-1133">Transmembrane helix</keyword>
<feature type="transmembrane region" description="Helical" evidence="1">
    <location>
        <begin position="680"/>
        <end position="703"/>
    </location>
</feature>
<protein>
    <recommendedName>
        <fullName evidence="3">LolA-like domain-containing protein</fullName>
    </recommendedName>
</protein>
<evidence type="ECO:0000259" key="3">
    <source>
        <dbReference type="Pfam" id="PF25898"/>
    </source>
</evidence>